<gene>
    <name evidence="7" type="ORF">AS030_10760</name>
</gene>
<dbReference type="Gene3D" id="3.40.50.11820">
    <property type="match status" value="1"/>
</dbReference>
<dbReference type="InterPro" id="IPR007554">
    <property type="entry name" value="Glycerophosphate_synth"/>
</dbReference>
<dbReference type="PANTHER" id="PTHR37316">
    <property type="entry name" value="TEICHOIC ACID GLYCEROL-PHOSPHATE PRIMASE"/>
    <property type="match status" value="1"/>
</dbReference>
<dbReference type="Pfam" id="PF04464">
    <property type="entry name" value="Glyphos_transf"/>
    <property type="match status" value="1"/>
</dbReference>
<organism evidence="7 8">
    <name type="scientific">Fictibacillus enclensis</name>
    <dbReference type="NCBI Taxonomy" id="1017270"/>
    <lineage>
        <taxon>Bacteria</taxon>
        <taxon>Bacillati</taxon>
        <taxon>Bacillota</taxon>
        <taxon>Bacilli</taxon>
        <taxon>Bacillales</taxon>
        <taxon>Fictibacillaceae</taxon>
        <taxon>Fictibacillus</taxon>
    </lineage>
</organism>
<proteinExistence type="inferred from homology"/>
<keyword evidence="6" id="KW-0472">Membrane</keyword>
<reference evidence="7 8" key="1">
    <citation type="journal article" date="2014" name="Antonie Van Leeuwenhoek">
        <title>Fictibacillus enclensis sp. nov., isolated from marine sediment.</title>
        <authorList>
            <person name="Dastager S.G."/>
            <person name="Mawlankar R."/>
            <person name="Srinivasan K."/>
            <person name="Tang S.K."/>
            <person name="Lee J.C."/>
            <person name="Ramana V.V."/>
            <person name="Shouche Y.S."/>
        </authorList>
    </citation>
    <scope>NUCLEOTIDE SEQUENCE [LARGE SCALE GENOMIC DNA]</scope>
    <source>
        <strain evidence="7 8">NIO-1003</strain>
    </source>
</reference>
<dbReference type="EMBL" id="LNQN01000002">
    <property type="protein sequence ID" value="KSU83063.1"/>
    <property type="molecule type" value="Genomic_DNA"/>
</dbReference>
<dbReference type="GO" id="GO:0019350">
    <property type="term" value="P:teichoic acid biosynthetic process"/>
    <property type="evidence" value="ECO:0007669"/>
    <property type="project" value="UniProtKB-KW"/>
</dbReference>
<evidence type="ECO:0000256" key="3">
    <source>
        <dbReference type="ARBA" id="ARBA00022475"/>
    </source>
</evidence>
<evidence type="ECO:0000313" key="8">
    <source>
        <dbReference type="Proteomes" id="UP000054099"/>
    </source>
</evidence>
<keyword evidence="5" id="KW-0777">Teichoic acid biosynthesis</keyword>
<keyword evidence="4" id="KW-0808">Transferase</keyword>
<name>A0A0V8J7A8_9BACL</name>
<dbReference type="PANTHER" id="PTHR37316:SF2">
    <property type="entry name" value="TEICHOIC ACID RIBITOL-PHOSPHATE POLYMERASE TARK"/>
    <property type="match status" value="1"/>
</dbReference>
<dbReference type="RefSeq" id="WP_061971822.1">
    <property type="nucleotide sequence ID" value="NZ_FMAV01000002.1"/>
</dbReference>
<evidence type="ECO:0000256" key="1">
    <source>
        <dbReference type="ARBA" id="ARBA00004202"/>
    </source>
</evidence>
<evidence type="ECO:0008006" key="9">
    <source>
        <dbReference type="Google" id="ProtNLM"/>
    </source>
</evidence>
<evidence type="ECO:0000313" key="7">
    <source>
        <dbReference type="EMBL" id="KSU83063.1"/>
    </source>
</evidence>
<dbReference type="InterPro" id="IPR043148">
    <property type="entry name" value="TagF_C"/>
</dbReference>
<evidence type="ECO:0000256" key="2">
    <source>
        <dbReference type="ARBA" id="ARBA00010488"/>
    </source>
</evidence>
<evidence type="ECO:0000256" key="5">
    <source>
        <dbReference type="ARBA" id="ARBA00022944"/>
    </source>
</evidence>
<dbReference type="Proteomes" id="UP000054099">
    <property type="component" value="Unassembled WGS sequence"/>
</dbReference>
<evidence type="ECO:0000256" key="4">
    <source>
        <dbReference type="ARBA" id="ARBA00022679"/>
    </source>
</evidence>
<dbReference type="GO" id="GO:0047355">
    <property type="term" value="F:CDP-glycerol glycerophosphotransferase activity"/>
    <property type="evidence" value="ECO:0007669"/>
    <property type="project" value="InterPro"/>
</dbReference>
<dbReference type="InterPro" id="IPR051612">
    <property type="entry name" value="Teichoic_Acid_Biosynth"/>
</dbReference>
<accession>A0A0V8J7A8</accession>
<dbReference type="GO" id="GO:0005886">
    <property type="term" value="C:plasma membrane"/>
    <property type="evidence" value="ECO:0007669"/>
    <property type="project" value="UniProtKB-SubCell"/>
</dbReference>
<evidence type="ECO:0000256" key="6">
    <source>
        <dbReference type="ARBA" id="ARBA00023136"/>
    </source>
</evidence>
<comment type="caution">
    <text evidence="7">The sequence shown here is derived from an EMBL/GenBank/DDBJ whole genome shotgun (WGS) entry which is preliminary data.</text>
</comment>
<dbReference type="AlphaFoldDB" id="A0A0V8J7A8"/>
<dbReference type="OrthoDB" id="9811865at2"/>
<comment type="subcellular location">
    <subcellularLocation>
        <location evidence="1">Cell membrane</location>
        <topology evidence="1">Peripheral membrane protein</topology>
    </subcellularLocation>
</comment>
<dbReference type="SUPFAM" id="SSF53756">
    <property type="entry name" value="UDP-Glycosyltransferase/glycogen phosphorylase"/>
    <property type="match status" value="1"/>
</dbReference>
<protein>
    <recommendedName>
        <fullName evidence="9">CDP-glycerol--glycerophosphate glycerophosphotransferase</fullName>
    </recommendedName>
</protein>
<comment type="similarity">
    <text evidence="2">Belongs to the CDP-glycerol glycerophosphotransferase family.</text>
</comment>
<dbReference type="Gene3D" id="3.40.50.12580">
    <property type="match status" value="1"/>
</dbReference>
<keyword evidence="3" id="KW-1003">Cell membrane</keyword>
<sequence>MSFLKLLPTIAVKQFIRVIFFLCSVLFPLKMNKVTFASYRSDKLTGNLAYVYKEIQRTRKQQYDTFFLLKKFDFSFAGKLDYVLHMIKASYHLATSKYFFIDDYYFPVYCIKPRKGSEIIQLWHAAGAFKKFGYSTIDNSFGPSRKYLEHVKIHSNYSKVAVSSSEVIPYYAEAFDMEEEKIKPWGVPRTDYFFMKDKHAKVKNRFYEKYPQLKNKKLLLYAPTFRGKSHYQDQFECPIHFGAMQKVLGDEYALLVHLHPYITTPVTIEPSVEQFVFEIKQDFTINELMIISDLLITDYSSVIFEYSLLGRPIAFFATDLEEYKSERNFYYVYQSFIPGPFFNETVALGNWIKQGEYDYQKINAFRDRFFDYADGKAAERLVNAIMK</sequence>
<dbReference type="InterPro" id="IPR043149">
    <property type="entry name" value="TagF_N"/>
</dbReference>
<keyword evidence="8" id="KW-1185">Reference proteome</keyword>